<dbReference type="EMBL" id="JBHRXZ010000022">
    <property type="protein sequence ID" value="MFC3608394.1"/>
    <property type="molecule type" value="Genomic_DNA"/>
</dbReference>
<feature type="compositionally biased region" description="Gly residues" evidence="1">
    <location>
        <begin position="64"/>
        <end position="78"/>
    </location>
</feature>
<evidence type="ECO:0000313" key="2">
    <source>
        <dbReference type="EMBL" id="MFC3608394.1"/>
    </source>
</evidence>
<name>A0ABV7T6S4_9GAMM</name>
<reference evidence="3" key="1">
    <citation type="journal article" date="2019" name="Int. J. Syst. Evol. Microbiol.">
        <title>The Global Catalogue of Microorganisms (GCM) 10K type strain sequencing project: providing services to taxonomists for standard genome sequencing and annotation.</title>
        <authorList>
            <consortium name="The Broad Institute Genomics Platform"/>
            <consortium name="The Broad Institute Genome Sequencing Center for Infectious Disease"/>
            <person name="Wu L."/>
            <person name="Ma J."/>
        </authorList>
    </citation>
    <scope>NUCLEOTIDE SEQUENCE [LARGE SCALE GENOMIC DNA]</scope>
    <source>
        <strain evidence="3">KCTC 42447</strain>
    </source>
</reference>
<dbReference type="PROSITE" id="PS51257">
    <property type="entry name" value="PROKAR_LIPOPROTEIN"/>
    <property type="match status" value="1"/>
</dbReference>
<protein>
    <recommendedName>
        <fullName evidence="4">Lipoprotein</fullName>
    </recommendedName>
</protein>
<dbReference type="RefSeq" id="WP_386364890.1">
    <property type="nucleotide sequence ID" value="NZ_JBHRXZ010000022.1"/>
</dbReference>
<proteinExistence type="predicted"/>
<evidence type="ECO:0000256" key="1">
    <source>
        <dbReference type="SAM" id="MobiDB-lite"/>
    </source>
</evidence>
<evidence type="ECO:0008006" key="4">
    <source>
        <dbReference type="Google" id="ProtNLM"/>
    </source>
</evidence>
<accession>A0ABV7T6S4</accession>
<gene>
    <name evidence="2" type="ORF">ACFOMF_11445</name>
</gene>
<comment type="caution">
    <text evidence="2">The sequence shown here is derived from an EMBL/GenBank/DDBJ whole genome shotgun (WGS) entry which is preliminary data.</text>
</comment>
<dbReference type="Proteomes" id="UP001595630">
    <property type="component" value="Unassembled WGS sequence"/>
</dbReference>
<evidence type="ECO:0000313" key="3">
    <source>
        <dbReference type="Proteomes" id="UP001595630"/>
    </source>
</evidence>
<feature type="compositionally biased region" description="Low complexity" evidence="1">
    <location>
        <begin position="100"/>
        <end position="113"/>
    </location>
</feature>
<organism evidence="2 3">
    <name type="scientific">Stutzerimonas tarimensis</name>
    <dbReference type="NCBI Taxonomy" id="1507735"/>
    <lineage>
        <taxon>Bacteria</taxon>
        <taxon>Pseudomonadati</taxon>
        <taxon>Pseudomonadota</taxon>
        <taxon>Gammaproteobacteria</taxon>
        <taxon>Pseudomonadales</taxon>
        <taxon>Pseudomonadaceae</taxon>
        <taxon>Stutzerimonas</taxon>
    </lineage>
</organism>
<sequence length="113" mass="10807">MRLAYFVAPAVLSLVLVGCGNDEPDEVTPPPATTMEPGSPQSADPAMPPADDTGATEYEPAPGTGTGTGTGLDTGAGTGATMNPPTDDSGSGLGTASGEGTAPNTTGTGTPAN</sequence>
<keyword evidence="3" id="KW-1185">Reference proteome</keyword>
<feature type="region of interest" description="Disordered" evidence="1">
    <location>
        <begin position="19"/>
        <end position="113"/>
    </location>
</feature>